<organism evidence="1">
    <name type="scientific">marine metagenome</name>
    <dbReference type="NCBI Taxonomy" id="408172"/>
    <lineage>
        <taxon>unclassified sequences</taxon>
        <taxon>metagenomes</taxon>
        <taxon>ecological metagenomes</taxon>
    </lineage>
</organism>
<proteinExistence type="predicted"/>
<evidence type="ECO:0000313" key="1">
    <source>
        <dbReference type="EMBL" id="SVC55642.1"/>
    </source>
</evidence>
<reference evidence="1" key="1">
    <citation type="submission" date="2018-05" db="EMBL/GenBank/DDBJ databases">
        <authorList>
            <person name="Lanie J.A."/>
            <person name="Ng W.-L."/>
            <person name="Kazmierczak K.M."/>
            <person name="Andrzejewski T.M."/>
            <person name="Davidsen T.M."/>
            <person name="Wayne K.J."/>
            <person name="Tettelin H."/>
            <person name="Glass J.I."/>
            <person name="Rusch D."/>
            <person name="Podicherti R."/>
            <person name="Tsui H.-C.T."/>
            <person name="Winkler M.E."/>
        </authorList>
    </citation>
    <scope>NUCLEOTIDE SEQUENCE</scope>
</reference>
<gene>
    <name evidence="1" type="ORF">METZ01_LOCUS308496</name>
</gene>
<name>A0A382N797_9ZZZZ</name>
<dbReference type="EMBL" id="UINC01097707">
    <property type="protein sequence ID" value="SVC55642.1"/>
    <property type="molecule type" value="Genomic_DNA"/>
</dbReference>
<feature type="non-terminal residue" evidence="1">
    <location>
        <position position="374"/>
    </location>
</feature>
<protein>
    <submittedName>
        <fullName evidence="1">Uncharacterized protein</fullName>
    </submittedName>
</protein>
<sequence>WSGWGVAYGDGVTSIGGLEDGSTHEFLVLCAQGDGWWYDIWASSTLLQPELGSECDFVAGDEYANYGFTVNGGDVDVSLCAGTCDATCDGGGDPEPTVLAGAWRIAPEANALMVGEAPNFGGWWSNSAADVDARACLFDDEYVFGEDGSFNNVLGADTWNEGWQGVAEGCGEPVAPHDGSANASYSYDDAAGTVTINGTGAFLGLAKVYNGGECGSPDDAPESITYDITLSDNDETMTLVINFGPGFWTFKLRTSESIDENTVVLGCLDPNAANYDPDATDQALDQWGNIVCVYASCDDVPYDGCMYADAFSGWNEGFGPAECTMYGGTPCEDDVDPCADVTCGDGQECVDGECVSGVQIDLPVDFEGSTVNYT</sequence>
<dbReference type="AlphaFoldDB" id="A0A382N797"/>
<feature type="non-terminal residue" evidence="1">
    <location>
        <position position="1"/>
    </location>
</feature>
<accession>A0A382N797</accession>